<proteinExistence type="predicted"/>
<dbReference type="AlphaFoldDB" id="A0A183ESW4"/>
<reference evidence="1" key="1">
    <citation type="submission" date="2016-06" db="UniProtKB">
        <authorList>
            <consortium name="WormBaseParasite"/>
        </authorList>
    </citation>
    <scope>IDENTIFICATION</scope>
</reference>
<protein>
    <submittedName>
        <fullName evidence="1">DRMBL domain-containing protein</fullName>
    </submittedName>
</protein>
<dbReference type="WBParaSite" id="GPUH_0002408501-mRNA-1">
    <property type="protein sequence ID" value="GPUH_0002408501-mRNA-1"/>
    <property type="gene ID" value="GPUH_0002408501"/>
</dbReference>
<sequence length="197" mass="22232">LKGNISNFAEIDWLADCVTPVARDTRVHACTEKPSGKEDCFYEDGQSVVMKKDGRLIEKLQMSACWLCRPDCKIVRVIRPSTIWFASRNEINAVGYENDRFCRLLYSGHASLSEVETAFSLLRPAFAYPNTASELNKDFVKYLSYFRPYCSGHSKASVSSTDDKSNVIDIITLSDSLQKSRKRKASFSDDEDCQIIG</sequence>
<accession>A0A183ESW4</accession>
<organism evidence="1">
    <name type="scientific">Gongylonema pulchrum</name>
    <dbReference type="NCBI Taxonomy" id="637853"/>
    <lineage>
        <taxon>Eukaryota</taxon>
        <taxon>Metazoa</taxon>
        <taxon>Ecdysozoa</taxon>
        <taxon>Nematoda</taxon>
        <taxon>Chromadorea</taxon>
        <taxon>Rhabditida</taxon>
        <taxon>Spirurina</taxon>
        <taxon>Spiruromorpha</taxon>
        <taxon>Spiruroidea</taxon>
        <taxon>Gongylonematidae</taxon>
        <taxon>Gongylonema</taxon>
    </lineage>
</organism>
<name>A0A183ESW4_9BILA</name>
<evidence type="ECO:0000313" key="1">
    <source>
        <dbReference type="WBParaSite" id="GPUH_0002408501-mRNA-1"/>
    </source>
</evidence>